<dbReference type="EMBL" id="CASHSV030000409">
    <property type="protein sequence ID" value="CAJ2661885.1"/>
    <property type="molecule type" value="Genomic_DNA"/>
</dbReference>
<comment type="caution">
    <text evidence="1">The sequence shown here is derived from an EMBL/GenBank/DDBJ whole genome shotgun (WGS) entry which is preliminary data.</text>
</comment>
<keyword evidence="2" id="KW-1185">Reference proteome</keyword>
<sequence length="537" mass="61676">MEERRVKGLCFKCGGKFHPTLHKCPEKSLRLLILGDGEMINEEGEIVSMETELEEREDEEEVECKFMGVLGRMGEYQTMKVEGKVDDIDLLVLIDSGASHNFISPKVTSALGLSITPSIAKSIKLGDGHKVLTKVWEDLSLDFITGLPKSKGFEAVLVVVDRLSKYSHFILLKHPYTAKSIAEIFVKEVVRLHGIPNSLVSDRDPLFVSHFWSELFKLQGTKLKMSSSYHPETDGQTEVINRCLESYLRCFASDHPKTWSHWIPWAEYWYNSTFHISIGKSPFEVVYGRKAPPIVKFLSNETKVEAVALELSERDEALTQLKRHLLKAQEQMASYANKKRRDLNFTVGEWVFLKLRPHRQQSLVRRINQKLAARFYGPFKITEKIGEVAYRLELPAESKIHSVFHVSLLKKASGDYQIQGQLPKELEVEYTEDVYPEKLLGSRIVRQGDTEVVQSLIKWKHKSMEEVTWENNEFLRGQFPEFNLEDKVCSKEKGVDRNVDHVVGLDYGPRQREWQVYTRKRTKGAMKNDVAVSTLNA</sequence>
<organism evidence="1 2">
    <name type="scientific">Trifolium pratense</name>
    <name type="common">Red clover</name>
    <dbReference type="NCBI Taxonomy" id="57577"/>
    <lineage>
        <taxon>Eukaryota</taxon>
        <taxon>Viridiplantae</taxon>
        <taxon>Streptophyta</taxon>
        <taxon>Embryophyta</taxon>
        <taxon>Tracheophyta</taxon>
        <taxon>Spermatophyta</taxon>
        <taxon>Magnoliopsida</taxon>
        <taxon>eudicotyledons</taxon>
        <taxon>Gunneridae</taxon>
        <taxon>Pentapetalae</taxon>
        <taxon>rosids</taxon>
        <taxon>fabids</taxon>
        <taxon>Fabales</taxon>
        <taxon>Fabaceae</taxon>
        <taxon>Papilionoideae</taxon>
        <taxon>50 kb inversion clade</taxon>
        <taxon>NPAAA clade</taxon>
        <taxon>Hologalegina</taxon>
        <taxon>IRL clade</taxon>
        <taxon>Trifolieae</taxon>
        <taxon>Trifolium</taxon>
    </lineage>
</organism>
<reference evidence="1" key="1">
    <citation type="submission" date="2023-10" db="EMBL/GenBank/DDBJ databases">
        <authorList>
            <person name="Rodriguez Cubillos JULIANA M."/>
            <person name="De Vega J."/>
        </authorList>
    </citation>
    <scope>NUCLEOTIDE SEQUENCE</scope>
</reference>
<dbReference type="Proteomes" id="UP001177021">
    <property type="component" value="Unassembled WGS sequence"/>
</dbReference>
<name>A0ACB0L006_TRIPR</name>
<proteinExistence type="predicted"/>
<gene>
    <name evidence="1" type="ORF">MILVUS5_LOCUS27523</name>
</gene>
<accession>A0ACB0L006</accession>
<evidence type="ECO:0000313" key="1">
    <source>
        <dbReference type="EMBL" id="CAJ2661885.1"/>
    </source>
</evidence>
<protein>
    <submittedName>
        <fullName evidence="1">Uncharacterized protein</fullName>
    </submittedName>
</protein>
<evidence type="ECO:0000313" key="2">
    <source>
        <dbReference type="Proteomes" id="UP001177021"/>
    </source>
</evidence>